<evidence type="ECO:0000256" key="5">
    <source>
        <dbReference type="ARBA" id="ARBA00023136"/>
    </source>
</evidence>
<evidence type="ECO:0000256" key="8">
    <source>
        <dbReference type="ARBA" id="ARBA00057034"/>
    </source>
</evidence>
<dbReference type="FunFam" id="1.20.1250.20:FF:000172">
    <property type="entry name" value="MFS multidrug resistance transporter"/>
    <property type="match status" value="1"/>
</dbReference>
<feature type="transmembrane region" description="Helical" evidence="11">
    <location>
        <begin position="120"/>
        <end position="137"/>
    </location>
</feature>
<evidence type="ECO:0000256" key="1">
    <source>
        <dbReference type="ARBA" id="ARBA00004141"/>
    </source>
</evidence>
<dbReference type="PROSITE" id="PS50850">
    <property type="entry name" value="MFS"/>
    <property type="match status" value="1"/>
</dbReference>
<protein>
    <recommendedName>
        <fullName evidence="9">Citrate exporter 1</fullName>
    </recommendedName>
</protein>
<keyword evidence="2" id="KW-0813">Transport</keyword>
<dbReference type="GO" id="GO:0005886">
    <property type="term" value="C:plasma membrane"/>
    <property type="evidence" value="ECO:0007669"/>
    <property type="project" value="UniProtKB-ARBA"/>
</dbReference>
<feature type="compositionally biased region" description="Polar residues" evidence="10">
    <location>
        <begin position="25"/>
        <end position="35"/>
    </location>
</feature>
<keyword evidence="14" id="KW-1185">Reference proteome</keyword>
<dbReference type="InterPro" id="IPR020846">
    <property type="entry name" value="MFS_dom"/>
</dbReference>
<feature type="transmembrane region" description="Helical" evidence="11">
    <location>
        <begin position="442"/>
        <end position="461"/>
    </location>
</feature>
<evidence type="ECO:0000256" key="3">
    <source>
        <dbReference type="ARBA" id="ARBA00022692"/>
    </source>
</evidence>
<reference evidence="13" key="1">
    <citation type="journal article" date="2022" name="bioRxiv">
        <title>Deciphering the potential niche of two novel black yeast fungi from a biological soil crust based on their genomes, phenotypes, and melanin regulation.</title>
        <authorList>
            <consortium name="DOE Joint Genome Institute"/>
            <person name="Carr E.C."/>
            <person name="Barton Q."/>
            <person name="Grambo S."/>
            <person name="Sullivan M."/>
            <person name="Renfro C.M."/>
            <person name="Kuo A."/>
            <person name="Pangilinan J."/>
            <person name="Lipzen A."/>
            <person name="Keymanesh K."/>
            <person name="Savage E."/>
            <person name="Barry K."/>
            <person name="Grigoriev I.V."/>
            <person name="Riekhof W.R."/>
            <person name="Harris S.S."/>
        </authorList>
    </citation>
    <scope>NUCLEOTIDE SEQUENCE</scope>
    <source>
        <strain evidence="13">JF 03-4F</strain>
    </source>
</reference>
<dbReference type="GO" id="GO:0015137">
    <property type="term" value="F:citrate transmembrane transporter activity"/>
    <property type="evidence" value="ECO:0007669"/>
    <property type="project" value="UniProtKB-ARBA"/>
</dbReference>
<proteinExistence type="predicted"/>
<dbReference type="Proteomes" id="UP001203852">
    <property type="component" value="Unassembled WGS sequence"/>
</dbReference>
<dbReference type="AlphaFoldDB" id="A0AAN6E0D6"/>
<keyword evidence="5 11" id="KW-0472">Membrane</keyword>
<feature type="transmembrane region" description="Helical" evidence="11">
    <location>
        <begin position="85"/>
        <end position="108"/>
    </location>
</feature>
<feature type="transmembrane region" description="Helical" evidence="11">
    <location>
        <begin position="410"/>
        <end position="430"/>
    </location>
</feature>
<feature type="domain" description="Major facilitator superfamily (MFS) profile" evidence="12">
    <location>
        <begin position="54"/>
        <end position="496"/>
    </location>
</feature>
<dbReference type="GO" id="GO:0140115">
    <property type="term" value="P:export across plasma membrane"/>
    <property type="evidence" value="ECO:0007669"/>
    <property type="project" value="UniProtKB-ARBA"/>
</dbReference>
<keyword evidence="6" id="KW-0325">Glycoprotein</keyword>
<dbReference type="SUPFAM" id="SSF103473">
    <property type="entry name" value="MFS general substrate transporter"/>
    <property type="match status" value="1"/>
</dbReference>
<feature type="transmembrane region" description="Helical" evidence="11">
    <location>
        <begin position="282"/>
        <end position="304"/>
    </location>
</feature>
<dbReference type="Pfam" id="PF07690">
    <property type="entry name" value="MFS_1"/>
    <property type="match status" value="1"/>
</dbReference>
<evidence type="ECO:0000256" key="2">
    <source>
        <dbReference type="ARBA" id="ARBA00022448"/>
    </source>
</evidence>
<evidence type="ECO:0000313" key="13">
    <source>
        <dbReference type="EMBL" id="KAI1614907.1"/>
    </source>
</evidence>
<feature type="transmembrane region" description="Helical" evidence="11">
    <location>
        <begin position="379"/>
        <end position="398"/>
    </location>
</feature>
<dbReference type="InterPro" id="IPR036259">
    <property type="entry name" value="MFS_trans_sf"/>
</dbReference>
<dbReference type="Gene3D" id="1.20.1250.20">
    <property type="entry name" value="MFS general substrate transporter like domains"/>
    <property type="match status" value="1"/>
</dbReference>
<name>A0AAN6E0D6_9EURO</name>
<feature type="transmembrane region" description="Helical" evidence="11">
    <location>
        <begin position="180"/>
        <end position="199"/>
    </location>
</feature>
<comment type="catalytic activity">
    <reaction evidence="7">
        <text>citrate(in) = citrate(out)</text>
        <dbReference type="Rhea" id="RHEA:33183"/>
        <dbReference type="ChEBI" id="CHEBI:16947"/>
    </reaction>
</comment>
<dbReference type="InterPro" id="IPR011701">
    <property type="entry name" value="MFS"/>
</dbReference>
<evidence type="ECO:0000256" key="4">
    <source>
        <dbReference type="ARBA" id="ARBA00022989"/>
    </source>
</evidence>
<evidence type="ECO:0000256" key="7">
    <source>
        <dbReference type="ARBA" id="ARBA00051015"/>
    </source>
</evidence>
<sequence>MPNQDLVPQSSIATSEKRPSGELPTIQNDTSSPTAPESVAAAYCVYERKTKWALVAMVAISGFFSPFPANIYFPAMPTLAKTFNVSLASIDLTVTIYLVMQGVSPMLWGPLSDRYGRRPIFLICLAILVASCIGLALTPTNAYWLLLLLRAIQAGGCASTIALGAGVIGDISTPQERGGFFGMFNLGPMLAPCIAPVLGGALSEGLGWRSIFWFLTISAAACFAMIALLLPETLRNLVGNGSIAPPNVLHHAWWKVIRVGTLKPMTDSGMVAGRPSPNVLKLLVYPDVLLTLFYTGVVYAVNYTITATISSSFANIYPELSTTSIGLCYLATGGGMILGSSLTGKLLDLEYVRIKKRRNRCGAESDEARIGFPIEKARLRLMPILLIIFLGCVISWGWCLKKRISIAGPLVLQFILGYTSIAILNATMTLMIDILPAQSSGIIACTNLVRCSLAAVLVSVIDRSTNSIGYAWTYVILGGLCLFLLPLMYVEMSHGPQWRMRRDLNQSQ</sequence>
<feature type="transmembrane region" description="Helical" evidence="11">
    <location>
        <begin position="467"/>
        <end position="490"/>
    </location>
</feature>
<feature type="compositionally biased region" description="Polar residues" evidence="10">
    <location>
        <begin position="1"/>
        <end position="14"/>
    </location>
</feature>
<evidence type="ECO:0000256" key="10">
    <source>
        <dbReference type="SAM" id="MobiDB-lite"/>
    </source>
</evidence>
<comment type="subcellular location">
    <subcellularLocation>
        <location evidence="1">Membrane</location>
        <topology evidence="1">Multi-pass membrane protein</topology>
    </subcellularLocation>
</comment>
<dbReference type="PANTHER" id="PTHR23502:SF51">
    <property type="entry name" value="QUINIDINE RESISTANCE PROTEIN 1-RELATED"/>
    <property type="match status" value="1"/>
</dbReference>
<evidence type="ECO:0000259" key="12">
    <source>
        <dbReference type="PROSITE" id="PS50850"/>
    </source>
</evidence>
<dbReference type="PANTHER" id="PTHR23502">
    <property type="entry name" value="MAJOR FACILITATOR SUPERFAMILY"/>
    <property type="match status" value="1"/>
</dbReference>
<dbReference type="FunFam" id="1.20.1720.10:FF:000009">
    <property type="entry name" value="MFS multidrug transporter"/>
    <property type="match status" value="1"/>
</dbReference>
<keyword evidence="4 11" id="KW-1133">Transmembrane helix</keyword>
<feature type="transmembrane region" description="Helical" evidence="11">
    <location>
        <begin position="143"/>
        <end position="168"/>
    </location>
</feature>
<comment type="function">
    <text evidence="8">Transmembrane transporter that exports citrate across the cell membrane.</text>
</comment>
<dbReference type="EMBL" id="MU404352">
    <property type="protein sequence ID" value="KAI1614907.1"/>
    <property type="molecule type" value="Genomic_DNA"/>
</dbReference>
<feature type="transmembrane region" description="Helical" evidence="11">
    <location>
        <begin position="52"/>
        <end position="73"/>
    </location>
</feature>
<evidence type="ECO:0000256" key="6">
    <source>
        <dbReference type="ARBA" id="ARBA00023180"/>
    </source>
</evidence>
<accession>A0AAN6E0D6</accession>
<feature type="region of interest" description="Disordered" evidence="10">
    <location>
        <begin position="1"/>
        <end position="35"/>
    </location>
</feature>
<organism evidence="13 14">
    <name type="scientific">Exophiala viscosa</name>
    <dbReference type="NCBI Taxonomy" id="2486360"/>
    <lineage>
        <taxon>Eukaryota</taxon>
        <taxon>Fungi</taxon>
        <taxon>Dikarya</taxon>
        <taxon>Ascomycota</taxon>
        <taxon>Pezizomycotina</taxon>
        <taxon>Eurotiomycetes</taxon>
        <taxon>Chaetothyriomycetidae</taxon>
        <taxon>Chaetothyriales</taxon>
        <taxon>Herpotrichiellaceae</taxon>
        <taxon>Exophiala</taxon>
    </lineage>
</organism>
<evidence type="ECO:0000256" key="11">
    <source>
        <dbReference type="SAM" id="Phobius"/>
    </source>
</evidence>
<feature type="transmembrane region" description="Helical" evidence="11">
    <location>
        <begin position="324"/>
        <end position="347"/>
    </location>
</feature>
<evidence type="ECO:0000256" key="9">
    <source>
        <dbReference type="ARBA" id="ARBA00074746"/>
    </source>
</evidence>
<feature type="transmembrane region" description="Helical" evidence="11">
    <location>
        <begin position="211"/>
        <end position="230"/>
    </location>
</feature>
<keyword evidence="3 11" id="KW-0812">Transmembrane</keyword>
<comment type="caution">
    <text evidence="13">The sequence shown here is derived from an EMBL/GenBank/DDBJ whole genome shotgun (WGS) entry which is preliminary data.</text>
</comment>
<gene>
    <name evidence="13" type="ORF">EDD36DRAFT_485245</name>
</gene>
<evidence type="ECO:0000313" key="14">
    <source>
        <dbReference type="Proteomes" id="UP001203852"/>
    </source>
</evidence>